<evidence type="ECO:0000313" key="1">
    <source>
        <dbReference type="EMBL" id="ALC45841.1"/>
    </source>
</evidence>
<name>A0A0M4EDG7_DROBS</name>
<reference evidence="1 2" key="1">
    <citation type="submission" date="2015-08" db="EMBL/GenBank/DDBJ databases">
        <title>Ancestral chromatin configuration constrains chromatin evolution on differentiating sex chromosomes in Drosophila.</title>
        <authorList>
            <person name="Zhou Q."/>
            <person name="Bachtrog D."/>
        </authorList>
    </citation>
    <scope>NUCLEOTIDE SEQUENCE [LARGE SCALE GENOMIC DNA]</scope>
    <source>
        <tissue evidence="1">Whole larvae</tissue>
    </source>
</reference>
<feature type="non-terminal residue" evidence="1">
    <location>
        <position position="1"/>
    </location>
</feature>
<feature type="non-terminal residue" evidence="1">
    <location>
        <position position="75"/>
    </location>
</feature>
<keyword evidence="2" id="KW-1185">Reference proteome</keyword>
<dbReference type="InterPro" id="IPR010736">
    <property type="entry name" value="SHIPPO-rpt"/>
</dbReference>
<evidence type="ECO:0000313" key="2">
    <source>
        <dbReference type="Proteomes" id="UP000494163"/>
    </source>
</evidence>
<protein>
    <submittedName>
        <fullName evidence="1">CG31468</fullName>
    </submittedName>
</protein>
<dbReference type="OMA" id="YEKHDAR"/>
<sequence>KMCAAGPGPGAYLLPSTVGYEKHDARKERLPQYSFGTRTKMLGGGYGPGPGAYQVDKWTRYGKGGGLQYSMAPLT</sequence>
<accession>A0A0M4EDG7</accession>
<dbReference type="Pfam" id="PF07004">
    <property type="entry name" value="SHIPPO-rpt"/>
    <property type="match status" value="2"/>
</dbReference>
<dbReference type="EMBL" id="CP012526">
    <property type="protein sequence ID" value="ALC45841.1"/>
    <property type="molecule type" value="Genomic_DNA"/>
</dbReference>
<dbReference type="OrthoDB" id="429991at2759"/>
<gene>
    <name evidence="1" type="ORF">Dbus_chr3Rg591</name>
</gene>
<organism evidence="1 2">
    <name type="scientific">Drosophila busckii</name>
    <name type="common">Fruit fly</name>
    <dbReference type="NCBI Taxonomy" id="30019"/>
    <lineage>
        <taxon>Eukaryota</taxon>
        <taxon>Metazoa</taxon>
        <taxon>Ecdysozoa</taxon>
        <taxon>Arthropoda</taxon>
        <taxon>Hexapoda</taxon>
        <taxon>Insecta</taxon>
        <taxon>Pterygota</taxon>
        <taxon>Neoptera</taxon>
        <taxon>Endopterygota</taxon>
        <taxon>Diptera</taxon>
        <taxon>Brachycera</taxon>
        <taxon>Muscomorpha</taxon>
        <taxon>Ephydroidea</taxon>
        <taxon>Drosophilidae</taxon>
        <taxon>Drosophila</taxon>
    </lineage>
</organism>
<dbReference type="Proteomes" id="UP000494163">
    <property type="component" value="Chromosome 3R"/>
</dbReference>
<dbReference type="AlphaFoldDB" id="A0A0M4EDG7"/>
<proteinExistence type="predicted"/>